<dbReference type="Proteomes" id="UP000532010">
    <property type="component" value="Unassembled WGS sequence"/>
</dbReference>
<evidence type="ECO:0000313" key="3">
    <source>
        <dbReference type="EMBL" id="MBB3017160.1"/>
    </source>
</evidence>
<comment type="caution">
    <text evidence="3">The sequence shown here is derived from an EMBL/GenBank/DDBJ whole genome shotgun (WGS) entry which is preliminary data.</text>
</comment>
<dbReference type="SUPFAM" id="SSF53300">
    <property type="entry name" value="vWA-like"/>
    <property type="match status" value="1"/>
</dbReference>
<reference evidence="3 4" key="1">
    <citation type="submission" date="2020-08" db="EMBL/GenBank/DDBJ databases">
        <title>The Agave Microbiome: Exploring the role of microbial communities in plant adaptations to desert environments.</title>
        <authorList>
            <person name="Partida-Martinez L.P."/>
        </authorList>
    </citation>
    <scope>NUCLEOTIDE SEQUENCE [LARGE SCALE GENOMIC DNA]</scope>
    <source>
        <strain evidence="3 4">AT3.9</strain>
    </source>
</reference>
<sequence>MRYPKAPWLVPIAAMGLLTCVSAWHRAPVEVDLALVLAVDVSTSMDPGEQHLQRQGYVEAFRSPMIHQAIHGGLVGRIAVAYVEWAGAHPRFQNVVVSWTILESPEDSLSFADQLARAPIYRVAGTSISEAIDFSLALMGSSHVLAARRVIDISGDGSNNQGPLITEMRDKAIAHGVTINGLPIMLRDPERRENATLDAYYRDCVIGGANAFMIPVRERSQFLTETRAKIAREIAGGPEPGWPVQTARTVPLTDCDTSESLWDDPGLEPHAFPRHEVGKDL</sequence>
<dbReference type="AlphaFoldDB" id="A0A7W4VI51"/>
<name>A0A7W4VI51_9HYPH</name>
<feature type="signal peptide" evidence="2">
    <location>
        <begin position="1"/>
        <end position="26"/>
    </location>
</feature>
<dbReference type="Pfam" id="PF06707">
    <property type="entry name" value="DUF1194"/>
    <property type="match status" value="1"/>
</dbReference>
<evidence type="ECO:0008006" key="5">
    <source>
        <dbReference type="Google" id="ProtNLM"/>
    </source>
</evidence>
<protein>
    <recommendedName>
        <fullName evidence="5">DUF1194 domain-containing protein</fullName>
    </recommendedName>
</protein>
<dbReference type="InterPro" id="IPR036465">
    <property type="entry name" value="vWFA_dom_sf"/>
</dbReference>
<feature type="compositionally biased region" description="Basic and acidic residues" evidence="1">
    <location>
        <begin position="271"/>
        <end position="281"/>
    </location>
</feature>
<keyword evidence="4" id="KW-1185">Reference proteome</keyword>
<dbReference type="EMBL" id="JACHWB010000001">
    <property type="protein sequence ID" value="MBB3017160.1"/>
    <property type="molecule type" value="Genomic_DNA"/>
</dbReference>
<feature type="region of interest" description="Disordered" evidence="1">
    <location>
        <begin position="258"/>
        <end position="281"/>
    </location>
</feature>
<feature type="chain" id="PRO_5030892344" description="DUF1194 domain-containing protein" evidence="2">
    <location>
        <begin position="27"/>
        <end position="281"/>
    </location>
</feature>
<evidence type="ECO:0000256" key="1">
    <source>
        <dbReference type="SAM" id="MobiDB-lite"/>
    </source>
</evidence>
<dbReference type="InterPro" id="IPR010607">
    <property type="entry name" value="DUF1194"/>
</dbReference>
<gene>
    <name evidence="3" type="ORF">FHR70_000200</name>
</gene>
<proteinExistence type="predicted"/>
<evidence type="ECO:0000313" key="4">
    <source>
        <dbReference type="Proteomes" id="UP000532010"/>
    </source>
</evidence>
<dbReference type="RefSeq" id="WP_183446213.1">
    <property type="nucleotide sequence ID" value="NZ_JACHWB010000001.1"/>
</dbReference>
<evidence type="ECO:0000256" key="2">
    <source>
        <dbReference type="SAM" id="SignalP"/>
    </source>
</evidence>
<dbReference type="Gene3D" id="3.40.50.410">
    <property type="entry name" value="von Willebrand factor, type A domain"/>
    <property type="match status" value="1"/>
</dbReference>
<keyword evidence="2" id="KW-0732">Signal</keyword>
<accession>A0A7W4VI51</accession>
<organism evidence="3 4">
    <name type="scientific">Microvirga lupini</name>
    <dbReference type="NCBI Taxonomy" id="420324"/>
    <lineage>
        <taxon>Bacteria</taxon>
        <taxon>Pseudomonadati</taxon>
        <taxon>Pseudomonadota</taxon>
        <taxon>Alphaproteobacteria</taxon>
        <taxon>Hyphomicrobiales</taxon>
        <taxon>Methylobacteriaceae</taxon>
        <taxon>Microvirga</taxon>
    </lineage>
</organism>